<dbReference type="OrthoDB" id="9803508at2"/>
<dbReference type="Proteomes" id="UP000321291">
    <property type="component" value="Chromosome"/>
</dbReference>
<dbReference type="RefSeq" id="WP_146781201.1">
    <property type="nucleotide sequence ID" value="NZ_CP042434.1"/>
</dbReference>
<reference evidence="1 2" key="1">
    <citation type="journal article" date="2017" name="Int. J. Syst. Evol. Microbiol.">
        <title>Arachidicoccus ginsenosidivorans sp. nov., with ginsenoside-converting activity isolated from ginseng cultivating soil.</title>
        <authorList>
            <person name="Siddiqi M.Z."/>
            <person name="Aslam Z."/>
            <person name="Im W.T."/>
        </authorList>
    </citation>
    <scope>NUCLEOTIDE SEQUENCE [LARGE SCALE GENOMIC DNA]</scope>
    <source>
        <strain evidence="1 2">Gsoil 809</strain>
    </source>
</reference>
<dbReference type="KEGG" id="agi:FSB73_09215"/>
<evidence type="ECO:0000313" key="2">
    <source>
        <dbReference type="Proteomes" id="UP000321291"/>
    </source>
</evidence>
<dbReference type="EMBL" id="CP042434">
    <property type="protein sequence ID" value="QEC71819.1"/>
    <property type="molecule type" value="Genomic_DNA"/>
</dbReference>
<protein>
    <recommendedName>
        <fullName evidence="3">Transposase</fullName>
    </recommendedName>
</protein>
<dbReference type="AlphaFoldDB" id="A0A5B8VKG4"/>
<accession>A0A5B8VKG4</accession>
<name>A0A5B8VKG4_9BACT</name>
<evidence type="ECO:0000313" key="1">
    <source>
        <dbReference type="EMBL" id="QEC71819.1"/>
    </source>
</evidence>
<organism evidence="1 2">
    <name type="scientific">Arachidicoccus ginsenosidivorans</name>
    <dbReference type="NCBI Taxonomy" id="496057"/>
    <lineage>
        <taxon>Bacteria</taxon>
        <taxon>Pseudomonadati</taxon>
        <taxon>Bacteroidota</taxon>
        <taxon>Chitinophagia</taxon>
        <taxon>Chitinophagales</taxon>
        <taxon>Chitinophagaceae</taxon>
        <taxon>Arachidicoccus</taxon>
    </lineage>
</organism>
<evidence type="ECO:0008006" key="3">
    <source>
        <dbReference type="Google" id="ProtNLM"/>
    </source>
</evidence>
<gene>
    <name evidence="1" type="ORF">FSB73_09215</name>
</gene>
<keyword evidence="2" id="KW-1185">Reference proteome</keyword>
<sequence length="122" mass="14324">MDNKDKYLFLLKHMGKLKEIPVQFDTEEFRPIFECARIANLKKEDYMLIDEERTLERRRELVIETAVNKAVEKAVEKERKKGKEEAITALLQEDCMPIARIAAVMRVENEEVLRIKKSMAIA</sequence>
<proteinExistence type="predicted"/>